<dbReference type="AlphaFoldDB" id="A0A3S0QIW9"/>
<gene>
    <name evidence="2" type="ORF">EFR84_05830</name>
</gene>
<reference evidence="2 3" key="1">
    <citation type="submission" date="2018-11" db="EMBL/GenBank/DDBJ databases">
        <title>Rhizobium chutanense sp. nov., isolated from root nodules of Phaseolus vulgaris in China.</title>
        <authorList>
            <person name="Huo Y."/>
        </authorList>
    </citation>
    <scope>NUCLEOTIDE SEQUENCE [LARGE SCALE GENOMIC DNA]</scope>
    <source>
        <strain evidence="2 3">C16</strain>
    </source>
</reference>
<sequence>MSEVAQPKSTLPKVLLARMKARARAIQEASLEHIGLPTDSDEWGEMPEELTEPLDYPPDQELARLMDQLDVALHAHPISDGTRRRFESGNWTFGSAFQAFQPRKIVRGFILPVRQVPISQPVSLRVFALIEIDDESYLDRHLPQGIHYHYCLADRRHTTTVICWDNRWRSDQSRPEDVRGLFHELHAQGAKNLRARPELWSDEKRQSIRAACSPDLTRFNINEFRCASNGSSPVWPTNAVLTPRPTPASPPGNRKRK</sequence>
<organism evidence="2 3">
    <name type="scientific">Rhizobium chutanense</name>
    <dbReference type="NCBI Taxonomy" id="2035448"/>
    <lineage>
        <taxon>Bacteria</taxon>
        <taxon>Pseudomonadati</taxon>
        <taxon>Pseudomonadota</taxon>
        <taxon>Alphaproteobacteria</taxon>
        <taxon>Hyphomicrobiales</taxon>
        <taxon>Rhizobiaceae</taxon>
        <taxon>Rhizobium/Agrobacterium group</taxon>
        <taxon>Rhizobium</taxon>
    </lineage>
</organism>
<evidence type="ECO:0000256" key="1">
    <source>
        <dbReference type="SAM" id="MobiDB-lite"/>
    </source>
</evidence>
<evidence type="ECO:0000313" key="2">
    <source>
        <dbReference type="EMBL" id="RUM08309.1"/>
    </source>
</evidence>
<evidence type="ECO:0000313" key="3">
    <source>
        <dbReference type="Proteomes" id="UP000278081"/>
    </source>
</evidence>
<accession>A0A3S0QIW9</accession>
<feature type="region of interest" description="Disordered" evidence="1">
    <location>
        <begin position="235"/>
        <end position="257"/>
    </location>
</feature>
<proteinExistence type="predicted"/>
<dbReference type="Proteomes" id="UP000278081">
    <property type="component" value="Unassembled WGS sequence"/>
</dbReference>
<comment type="caution">
    <text evidence="2">The sequence shown here is derived from an EMBL/GenBank/DDBJ whole genome shotgun (WGS) entry which is preliminary data.</text>
</comment>
<dbReference type="EMBL" id="RJTJ01000004">
    <property type="protein sequence ID" value="RUM08309.1"/>
    <property type="molecule type" value="Genomic_DNA"/>
</dbReference>
<protein>
    <submittedName>
        <fullName evidence="2">Uncharacterized protein</fullName>
    </submittedName>
</protein>
<name>A0A3S0QIW9_9HYPH</name>